<dbReference type="PANTHER" id="PTHR18964:SF149">
    <property type="entry name" value="BIFUNCTIONAL UDP-N-ACETYLGLUCOSAMINE 2-EPIMERASE_N-ACETYLMANNOSAMINE KINASE"/>
    <property type="match status" value="1"/>
</dbReference>
<dbReference type="Gene3D" id="3.30.420.40">
    <property type="match status" value="2"/>
</dbReference>
<comment type="similarity">
    <text evidence="1">Belongs to the ROK (NagC/XylR) family.</text>
</comment>
<dbReference type="PROSITE" id="PS01125">
    <property type="entry name" value="ROK"/>
    <property type="match status" value="1"/>
</dbReference>
<dbReference type="InterPro" id="IPR000600">
    <property type="entry name" value="ROK"/>
</dbReference>
<dbReference type="Pfam" id="PF00480">
    <property type="entry name" value="ROK"/>
    <property type="match status" value="1"/>
</dbReference>
<dbReference type="EMBL" id="JBHSAO010000011">
    <property type="protein sequence ID" value="MFC4025082.1"/>
    <property type="molecule type" value="Genomic_DNA"/>
</dbReference>
<evidence type="ECO:0000313" key="3">
    <source>
        <dbReference type="Proteomes" id="UP001595772"/>
    </source>
</evidence>
<dbReference type="CDD" id="cd24068">
    <property type="entry name" value="ASKHA_NBD_ROK_FnNanK-like"/>
    <property type="match status" value="1"/>
</dbReference>
<sequence>MYTIGIDIGGTKIKFGMFDEQNKIVKVEVIKTPKEAVLETMIETISAMGNEGEIQGIGIATAGIIDIEKGVITSAANIPAFVNLPLKTSLEMEFHVPVMIANDANSAALAEGNEGVAKKVSNFISLTIGTGIGGGIIQDNKLVHGTSGFGGEAGHMVIVHNGRTCGCGRKGCWETYASGRALERMIQENPALASKKMQPKDLFLNYNSNDACKEIIDTFVDYLSVGILNLQYTMDPEMIVVGGGVIDSSDHWWHLLQEKITATSTIPINIRQAQLKNDASMIGAGYLTKK</sequence>
<dbReference type="InterPro" id="IPR049874">
    <property type="entry name" value="ROK_cs"/>
</dbReference>
<evidence type="ECO:0000313" key="2">
    <source>
        <dbReference type="EMBL" id="MFC4025082.1"/>
    </source>
</evidence>
<proteinExistence type="inferred from homology"/>
<dbReference type="InterPro" id="IPR043129">
    <property type="entry name" value="ATPase_NBD"/>
</dbReference>
<accession>A0ABV8H2C4</accession>
<gene>
    <name evidence="2" type="ORF">ACFOUV_14905</name>
</gene>
<organism evidence="2 3">
    <name type="scientific">Oceanobacillus longus</name>
    <dbReference type="NCBI Taxonomy" id="930120"/>
    <lineage>
        <taxon>Bacteria</taxon>
        <taxon>Bacillati</taxon>
        <taxon>Bacillota</taxon>
        <taxon>Bacilli</taxon>
        <taxon>Bacillales</taxon>
        <taxon>Bacillaceae</taxon>
        <taxon>Oceanobacillus</taxon>
    </lineage>
</organism>
<comment type="caution">
    <text evidence="2">The sequence shown here is derived from an EMBL/GenBank/DDBJ whole genome shotgun (WGS) entry which is preliminary data.</text>
</comment>
<reference evidence="3" key="1">
    <citation type="journal article" date="2019" name="Int. J. Syst. Evol. Microbiol.">
        <title>The Global Catalogue of Microorganisms (GCM) 10K type strain sequencing project: providing services to taxonomists for standard genome sequencing and annotation.</title>
        <authorList>
            <consortium name="The Broad Institute Genomics Platform"/>
            <consortium name="The Broad Institute Genome Sequencing Center for Infectious Disease"/>
            <person name="Wu L."/>
            <person name="Ma J."/>
        </authorList>
    </citation>
    <scope>NUCLEOTIDE SEQUENCE [LARGE SCALE GENOMIC DNA]</scope>
    <source>
        <strain evidence="3">IBRC-M 10703</strain>
    </source>
</reference>
<name>A0ABV8H2C4_9BACI</name>
<dbReference type="Proteomes" id="UP001595772">
    <property type="component" value="Unassembled WGS sequence"/>
</dbReference>
<keyword evidence="3" id="KW-1185">Reference proteome</keyword>
<protein>
    <submittedName>
        <fullName evidence="2">ROK family protein</fullName>
    </submittedName>
</protein>
<dbReference type="SUPFAM" id="SSF53067">
    <property type="entry name" value="Actin-like ATPase domain"/>
    <property type="match status" value="1"/>
</dbReference>
<evidence type="ECO:0000256" key="1">
    <source>
        <dbReference type="ARBA" id="ARBA00006479"/>
    </source>
</evidence>
<dbReference type="RefSeq" id="WP_379497576.1">
    <property type="nucleotide sequence ID" value="NZ_JBHSAO010000011.1"/>
</dbReference>
<dbReference type="PANTHER" id="PTHR18964">
    <property type="entry name" value="ROK (REPRESSOR, ORF, KINASE) FAMILY"/>
    <property type="match status" value="1"/>
</dbReference>